<organism evidence="2 3">
    <name type="scientific">Lachnoclostridium phytofermentans</name>
    <dbReference type="NCBI Taxonomy" id="66219"/>
    <lineage>
        <taxon>Bacteria</taxon>
        <taxon>Bacillati</taxon>
        <taxon>Bacillota</taxon>
        <taxon>Clostridia</taxon>
        <taxon>Lachnospirales</taxon>
        <taxon>Lachnospiraceae</taxon>
    </lineage>
</organism>
<evidence type="ECO:0000313" key="2">
    <source>
        <dbReference type="EMBL" id="HCL02562.1"/>
    </source>
</evidence>
<gene>
    <name evidence="2" type="ORF">DHW61_09125</name>
</gene>
<feature type="transmembrane region" description="Helical" evidence="1">
    <location>
        <begin position="54"/>
        <end position="76"/>
    </location>
</feature>
<feature type="transmembrane region" description="Helical" evidence="1">
    <location>
        <begin position="107"/>
        <end position="129"/>
    </location>
</feature>
<dbReference type="Proteomes" id="UP000262969">
    <property type="component" value="Unassembled WGS sequence"/>
</dbReference>
<feature type="transmembrane region" description="Helical" evidence="1">
    <location>
        <begin position="340"/>
        <end position="357"/>
    </location>
</feature>
<comment type="caution">
    <text evidence="2">The sequence shown here is derived from an EMBL/GenBank/DDBJ whole genome shotgun (WGS) entry which is preliminary data.</text>
</comment>
<accession>A0A3D2X624</accession>
<feature type="non-terminal residue" evidence="2">
    <location>
        <position position="407"/>
    </location>
</feature>
<name>A0A3D2X624_9FIRM</name>
<keyword evidence="1" id="KW-0812">Transmembrane</keyword>
<feature type="transmembrane region" description="Helical" evidence="1">
    <location>
        <begin position="243"/>
        <end position="266"/>
    </location>
</feature>
<proteinExistence type="predicted"/>
<reference evidence="2 3" key="1">
    <citation type="journal article" date="2018" name="Nat. Biotechnol.">
        <title>A standardized bacterial taxonomy based on genome phylogeny substantially revises the tree of life.</title>
        <authorList>
            <person name="Parks D.H."/>
            <person name="Chuvochina M."/>
            <person name="Waite D.W."/>
            <person name="Rinke C."/>
            <person name="Skarshewski A."/>
            <person name="Chaumeil P.A."/>
            <person name="Hugenholtz P."/>
        </authorList>
    </citation>
    <scope>NUCLEOTIDE SEQUENCE [LARGE SCALE GENOMIC DNA]</scope>
    <source>
        <strain evidence="2">UBA11728</strain>
    </source>
</reference>
<feature type="transmembrane region" description="Helical" evidence="1">
    <location>
        <begin position="311"/>
        <end position="328"/>
    </location>
</feature>
<sequence>MTQTASTTSFFRSSLKEKLKNKRFWTILIITNLLSGPLFVLNNYYYDIQSRSSLWISILASIVVGALALVIPLNLFDYLYQKTKIDDVLKLPLTRRELFFSDYLSGLILYIIPIFGQFIISMILLLLRTTKFVNYFLKNNVTMDDSFHKVLRLAFFTYLFIMIGLIFLYTLTVLVLSCVGNTFEAITASLYVNLLIPGVIYSVGYLLLNRLFGISFRILFQRLIYFTSPGGILLYLGTNLNRLLYSATGLWTLFLAFLMTLAMLWLSYRNFIRRKAESVGTGFVNRIFYYFIMTSLTFLLAAYFYQMNINFITSLSLLAFIFLTFEVITNRGFQKFYRSIVRFAIISAIAGCSIFVVDKTELFGIVYRTTDITNINSVTIRYNGALDPETNTYDYSVTLKDPENIKA</sequence>
<protein>
    <submittedName>
        <fullName evidence="2">Uncharacterized protein</fullName>
    </submittedName>
</protein>
<feature type="transmembrane region" description="Helical" evidence="1">
    <location>
        <begin position="150"/>
        <end position="176"/>
    </location>
</feature>
<feature type="transmembrane region" description="Helical" evidence="1">
    <location>
        <begin position="287"/>
        <end position="305"/>
    </location>
</feature>
<feature type="transmembrane region" description="Helical" evidence="1">
    <location>
        <begin position="188"/>
        <end position="207"/>
    </location>
</feature>
<feature type="transmembrane region" description="Helical" evidence="1">
    <location>
        <begin position="24"/>
        <end position="42"/>
    </location>
</feature>
<evidence type="ECO:0000256" key="1">
    <source>
        <dbReference type="SAM" id="Phobius"/>
    </source>
</evidence>
<keyword evidence="1" id="KW-0472">Membrane</keyword>
<dbReference type="AlphaFoldDB" id="A0A3D2X624"/>
<dbReference type="EMBL" id="DPVV01000298">
    <property type="protein sequence ID" value="HCL02562.1"/>
    <property type="molecule type" value="Genomic_DNA"/>
</dbReference>
<evidence type="ECO:0000313" key="3">
    <source>
        <dbReference type="Proteomes" id="UP000262969"/>
    </source>
</evidence>
<feature type="transmembrane region" description="Helical" evidence="1">
    <location>
        <begin position="219"/>
        <end position="237"/>
    </location>
</feature>
<keyword evidence="1" id="KW-1133">Transmembrane helix</keyword>